<organism evidence="1 2">
    <name type="scientific">Melia azedarach</name>
    <name type="common">Chinaberry tree</name>
    <dbReference type="NCBI Taxonomy" id="155640"/>
    <lineage>
        <taxon>Eukaryota</taxon>
        <taxon>Viridiplantae</taxon>
        <taxon>Streptophyta</taxon>
        <taxon>Embryophyta</taxon>
        <taxon>Tracheophyta</taxon>
        <taxon>Spermatophyta</taxon>
        <taxon>Magnoliopsida</taxon>
        <taxon>eudicotyledons</taxon>
        <taxon>Gunneridae</taxon>
        <taxon>Pentapetalae</taxon>
        <taxon>rosids</taxon>
        <taxon>malvids</taxon>
        <taxon>Sapindales</taxon>
        <taxon>Meliaceae</taxon>
        <taxon>Melia</taxon>
    </lineage>
</organism>
<dbReference type="EMBL" id="CM051400">
    <property type="protein sequence ID" value="KAJ4715214.1"/>
    <property type="molecule type" value="Genomic_DNA"/>
</dbReference>
<gene>
    <name evidence="1" type="ORF">OWV82_013598</name>
</gene>
<accession>A0ACC1XWW4</accession>
<keyword evidence="1" id="KW-0378">Hydrolase</keyword>
<evidence type="ECO:0000313" key="2">
    <source>
        <dbReference type="Proteomes" id="UP001164539"/>
    </source>
</evidence>
<protein>
    <submittedName>
        <fullName evidence="1">Ubiquitin carboxyl-terminal hydrolase 12</fullName>
    </submittedName>
</protein>
<reference evidence="1 2" key="1">
    <citation type="journal article" date="2023" name="Science">
        <title>Complex scaffold remodeling in plant triterpene biosynthesis.</title>
        <authorList>
            <person name="De La Pena R."/>
            <person name="Hodgson H."/>
            <person name="Liu J.C."/>
            <person name="Stephenson M.J."/>
            <person name="Martin A.C."/>
            <person name="Owen C."/>
            <person name="Harkess A."/>
            <person name="Leebens-Mack J."/>
            <person name="Jimenez L.E."/>
            <person name="Osbourn A."/>
            <person name="Sattely E.S."/>
        </authorList>
    </citation>
    <scope>NUCLEOTIDE SEQUENCE [LARGE SCALE GENOMIC DNA]</scope>
    <source>
        <strain evidence="2">cv. JPN11</strain>
        <tissue evidence="1">Leaf</tissue>
    </source>
</reference>
<name>A0ACC1XWW4_MELAZ</name>
<evidence type="ECO:0000313" key="1">
    <source>
        <dbReference type="EMBL" id="KAJ4715214.1"/>
    </source>
</evidence>
<keyword evidence="2" id="KW-1185">Reference proteome</keyword>
<proteinExistence type="predicted"/>
<sequence length="174" mass="20106">MGSVFFNPLANARSTSHVPPSHYILKIESFSLLTGKYESGEFEAGGYKWKLVLYPSGNKGKNVKDNISLYLSMADETSLNFGWEVNVVYRLFLFDQNRDKYLILQDAMRKERRFHGLKLEWGFDQFIRLKDFKDRSKGFLVEDTCVFGADVFVKERNTIKGECLSMIQNKSSSK</sequence>
<comment type="caution">
    <text evidence="1">The sequence shown here is derived from an EMBL/GenBank/DDBJ whole genome shotgun (WGS) entry which is preliminary data.</text>
</comment>
<dbReference type="Proteomes" id="UP001164539">
    <property type="component" value="Chromosome 7"/>
</dbReference>